<name>A0ABW6WQZ2_9ACTN</name>
<evidence type="ECO:0000313" key="4">
    <source>
        <dbReference type="Proteomes" id="UP001602245"/>
    </source>
</evidence>
<dbReference type="EMBL" id="JBIAZU010000007">
    <property type="protein sequence ID" value="MFF5295281.1"/>
    <property type="molecule type" value="Genomic_DNA"/>
</dbReference>
<dbReference type="RefSeq" id="WP_020510999.1">
    <property type="nucleotide sequence ID" value="NZ_JBIAZU010000007.1"/>
</dbReference>
<keyword evidence="4" id="KW-1185">Reference proteome</keyword>
<keyword evidence="2" id="KW-0812">Transmembrane</keyword>
<dbReference type="InterPro" id="IPR025566">
    <property type="entry name" value="DUF4331"/>
</dbReference>
<dbReference type="Pfam" id="PF14224">
    <property type="entry name" value="DUF4331"/>
    <property type="match status" value="1"/>
</dbReference>
<dbReference type="PROSITE" id="PS51318">
    <property type="entry name" value="TAT"/>
    <property type="match status" value="1"/>
</dbReference>
<keyword evidence="2" id="KW-0472">Membrane</keyword>
<organism evidence="3 4">
    <name type="scientific">Paractinoplanes globisporus</name>
    <dbReference type="NCBI Taxonomy" id="113565"/>
    <lineage>
        <taxon>Bacteria</taxon>
        <taxon>Bacillati</taxon>
        <taxon>Actinomycetota</taxon>
        <taxon>Actinomycetes</taxon>
        <taxon>Micromonosporales</taxon>
        <taxon>Micromonosporaceae</taxon>
        <taxon>Paractinoplanes</taxon>
    </lineage>
</organism>
<evidence type="ECO:0000256" key="1">
    <source>
        <dbReference type="SAM" id="MobiDB-lite"/>
    </source>
</evidence>
<feature type="transmembrane region" description="Helical" evidence="2">
    <location>
        <begin position="544"/>
        <end position="565"/>
    </location>
</feature>
<accession>A0ABW6WQZ2</accession>
<dbReference type="InterPro" id="IPR006311">
    <property type="entry name" value="TAT_signal"/>
</dbReference>
<keyword evidence="2" id="KW-1133">Transmembrane helix</keyword>
<gene>
    <name evidence="3" type="ORF">ACFY35_38095</name>
</gene>
<comment type="caution">
    <text evidence="3">The sequence shown here is derived from an EMBL/GenBank/DDBJ whole genome shotgun (WGS) entry which is preliminary data.</text>
</comment>
<feature type="region of interest" description="Disordered" evidence="1">
    <location>
        <begin position="476"/>
        <end position="536"/>
    </location>
</feature>
<reference evidence="3 4" key="1">
    <citation type="submission" date="2024-10" db="EMBL/GenBank/DDBJ databases">
        <title>The Natural Products Discovery Center: Release of the First 8490 Sequenced Strains for Exploring Actinobacteria Biosynthetic Diversity.</title>
        <authorList>
            <person name="Kalkreuter E."/>
            <person name="Kautsar S.A."/>
            <person name="Yang D."/>
            <person name="Bader C.D."/>
            <person name="Teijaro C.N."/>
            <person name="Fluegel L."/>
            <person name="Davis C.M."/>
            <person name="Simpson J.R."/>
            <person name="Lauterbach L."/>
            <person name="Steele A.D."/>
            <person name="Gui C."/>
            <person name="Meng S."/>
            <person name="Li G."/>
            <person name="Viehrig K."/>
            <person name="Ye F."/>
            <person name="Su P."/>
            <person name="Kiefer A.F."/>
            <person name="Nichols A."/>
            <person name="Cepeda A.J."/>
            <person name="Yan W."/>
            <person name="Fan B."/>
            <person name="Jiang Y."/>
            <person name="Adhikari A."/>
            <person name="Zheng C.-J."/>
            <person name="Schuster L."/>
            <person name="Cowan T.M."/>
            <person name="Smanski M.J."/>
            <person name="Chevrette M.G."/>
            <person name="De Carvalho L.P.S."/>
            <person name="Shen B."/>
        </authorList>
    </citation>
    <scope>NUCLEOTIDE SEQUENCE [LARGE SCALE GENOMIC DNA]</scope>
    <source>
        <strain evidence="3 4">NPDC000087</strain>
    </source>
</reference>
<evidence type="ECO:0000256" key="2">
    <source>
        <dbReference type="SAM" id="Phobius"/>
    </source>
</evidence>
<protein>
    <submittedName>
        <fullName evidence="3">DUF4331 domain-containing protein</fullName>
    </submittedName>
</protein>
<evidence type="ECO:0000313" key="3">
    <source>
        <dbReference type="EMBL" id="MFF5295281.1"/>
    </source>
</evidence>
<proteinExistence type="predicted"/>
<sequence>MTVNPTSAGFRRRRIAAALGVGALLAGTVYGLGPGAATASSHREAPLVAADPAIDNTDLYAFVSPERPGYVTFIANWQPFEEPNGGPNFYPFATDATYLIKVDSDGDAKPDATFRWKFQNQDKRGGNTFLYNNGPVTSLDDENLLFKQTYTLESSFHGEPFKTRAQGVPVAPSRVGQASMPDYGTLRSQATRTLPGGWKIFAGQADDPFFLDLRVFDLLYGGDLSETGQDTLAGYNVNTIAIQVPFKDVALKGDAKKNPVIGLWTTTERDRVRVADGSSYGGKVQVSRLGNPLVNEVVVPAGLKDTFNATPPEKDAKIPALVKRVTNPEVPQLIQQIYNIPAPATPRNDLVEIFLTGITTKAGGPIKADLNSQLNNGDVQAGKFTPSEQLRLNLSVPVTGQPNRLGVLGGDLQGFPNGRRLTDDVVDIELQALEGAAQTGKLVDALAAGDKVDANNQQFGGKFPYVALPNAAGVNTQGGAAAPPPAAAQPQAAMPSTDPSASTDPGAIGAGVPDTEDSGAPAAQGLERAAAESQQGGTWMTKPVAYATGATGLGALILAFGLFAFMRRRRTTPPQPVSTNYDPDQTMQM</sequence>
<dbReference type="Proteomes" id="UP001602245">
    <property type="component" value="Unassembled WGS sequence"/>
</dbReference>